<feature type="domain" description="YCII-related" evidence="2">
    <location>
        <begin position="51"/>
        <end position="111"/>
    </location>
</feature>
<evidence type="ECO:0000256" key="1">
    <source>
        <dbReference type="ARBA" id="ARBA00007689"/>
    </source>
</evidence>
<dbReference type="Proteomes" id="UP001589810">
    <property type="component" value="Unassembled WGS sequence"/>
</dbReference>
<name>A0ABV6N446_9PSEU</name>
<keyword evidence="4" id="KW-1185">Reference proteome</keyword>
<dbReference type="SUPFAM" id="SSF54909">
    <property type="entry name" value="Dimeric alpha+beta barrel"/>
    <property type="match status" value="1"/>
</dbReference>
<dbReference type="Gene3D" id="3.30.70.1060">
    <property type="entry name" value="Dimeric alpha+beta barrel"/>
    <property type="match status" value="1"/>
</dbReference>
<gene>
    <name evidence="3" type="ORF">ACFFH7_37380</name>
</gene>
<accession>A0ABV6N446</accession>
<comment type="caution">
    <text evidence="3">The sequence shown here is derived from an EMBL/GenBank/DDBJ whole genome shotgun (WGS) entry which is preliminary data.</text>
</comment>
<comment type="similarity">
    <text evidence="1">Belongs to the YciI family.</text>
</comment>
<dbReference type="EMBL" id="JBHLUD010000013">
    <property type="protein sequence ID" value="MFC0547232.1"/>
    <property type="molecule type" value="Genomic_DNA"/>
</dbReference>
<organism evidence="3 4">
    <name type="scientific">Kutzneria chonburiensis</name>
    <dbReference type="NCBI Taxonomy" id="1483604"/>
    <lineage>
        <taxon>Bacteria</taxon>
        <taxon>Bacillati</taxon>
        <taxon>Actinomycetota</taxon>
        <taxon>Actinomycetes</taxon>
        <taxon>Pseudonocardiales</taxon>
        <taxon>Pseudonocardiaceae</taxon>
        <taxon>Kutzneria</taxon>
    </lineage>
</organism>
<dbReference type="Pfam" id="PF03795">
    <property type="entry name" value="YCII"/>
    <property type="match status" value="1"/>
</dbReference>
<dbReference type="InterPro" id="IPR011008">
    <property type="entry name" value="Dimeric_a/b-barrel"/>
</dbReference>
<evidence type="ECO:0000259" key="2">
    <source>
        <dbReference type="Pfam" id="PF03795"/>
    </source>
</evidence>
<sequence>MQFIFVIHHGSFPLPGTPGAASISAEERKAVYADWAAVSSLDNVAGGPPLGLPKDATTVRVENGATVRTPGPFVGTNVGGFMTVEAEDLDAAVAIAARIPQARLGGAIEVRIPSKYW</sequence>
<dbReference type="RefSeq" id="WP_273937470.1">
    <property type="nucleotide sequence ID" value="NZ_CP097263.1"/>
</dbReference>
<protein>
    <submittedName>
        <fullName evidence="3">YciI family protein</fullName>
    </submittedName>
</protein>
<proteinExistence type="inferred from homology"/>
<reference evidence="3 4" key="1">
    <citation type="submission" date="2024-09" db="EMBL/GenBank/DDBJ databases">
        <authorList>
            <person name="Sun Q."/>
            <person name="Mori K."/>
        </authorList>
    </citation>
    <scope>NUCLEOTIDE SEQUENCE [LARGE SCALE GENOMIC DNA]</scope>
    <source>
        <strain evidence="3 4">TBRC 1432</strain>
    </source>
</reference>
<dbReference type="InterPro" id="IPR005545">
    <property type="entry name" value="YCII"/>
</dbReference>
<evidence type="ECO:0000313" key="4">
    <source>
        <dbReference type="Proteomes" id="UP001589810"/>
    </source>
</evidence>
<evidence type="ECO:0000313" key="3">
    <source>
        <dbReference type="EMBL" id="MFC0547232.1"/>
    </source>
</evidence>